<evidence type="ECO:0000313" key="1">
    <source>
        <dbReference type="EMBL" id="ANP89324.1"/>
    </source>
</evidence>
<dbReference type="AlphaFoldDB" id="A0A1B1CHU2"/>
<gene>
    <name evidence="1" type="ORF">BA011_26505</name>
</gene>
<dbReference type="OrthoDB" id="5194627at2"/>
<accession>A0A1B1CHU2</accession>
<keyword evidence="1" id="KW-0614">Plasmid</keyword>
<proteinExistence type="predicted"/>
<dbReference type="EMBL" id="CP016287">
    <property type="protein sequence ID" value="ANP89324.1"/>
    <property type="molecule type" value="Genomic_DNA"/>
</dbReference>
<geneLocation type="plasmid" evidence="1 2">
    <name>unnamed1</name>
</geneLocation>
<protein>
    <submittedName>
        <fullName evidence="1">Uncharacterized protein</fullName>
    </submittedName>
</protein>
<name>A0A1B1CHU2_RHILE</name>
<evidence type="ECO:0000313" key="2">
    <source>
        <dbReference type="Proteomes" id="UP000092691"/>
    </source>
</evidence>
<dbReference type="RefSeq" id="WP_065282971.1">
    <property type="nucleotide sequence ID" value="NZ_CP016287.1"/>
</dbReference>
<dbReference type="Proteomes" id="UP000092691">
    <property type="component" value="Plasmid unnamed1"/>
</dbReference>
<sequence>MNFLSGTLLMPTMRTDTVTAPLRIFRNQQNIPADGIAANVRAALRDRRINKEVWLVAGRLIDIDVARDRALKGDLRV</sequence>
<organism evidence="1 2">
    <name type="scientific">Rhizobium leguminosarum</name>
    <dbReference type="NCBI Taxonomy" id="384"/>
    <lineage>
        <taxon>Bacteria</taxon>
        <taxon>Pseudomonadati</taxon>
        <taxon>Pseudomonadota</taxon>
        <taxon>Alphaproteobacteria</taxon>
        <taxon>Hyphomicrobiales</taxon>
        <taxon>Rhizobiaceae</taxon>
        <taxon>Rhizobium/Agrobacterium group</taxon>
        <taxon>Rhizobium</taxon>
    </lineage>
</organism>
<reference evidence="1 2" key="1">
    <citation type="submission" date="2016-06" db="EMBL/GenBank/DDBJ databases">
        <title>Microsymbionts genomes from the relict species Vavilovia formosa.</title>
        <authorList>
            <person name="Chirak E."/>
            <person name="Kimeklis A."/>
            <person name="Andronov E."/>
        </authorList>
    </citation>
    <scope>NUCLEOTIDE SEQUENCE [LARGE SCALE GENOMIC DNA]</scope>
    <source>
        <strain evidence="1 2">Vaf10</strain>
        <plasmid evidence="2">Plasmid unnamed1</plasmid>
    </source>
</reference>